<gene>
    <name evidence="2" type="ORF">Poly30_08740</name>
</gene>
<dbReference type="InterPro" id="IPR051829">
    <property type="entry name" value="Multiheme_Cytochr_ET"/>
</dbReference>
<keyword evidence="1" id="KW-0732">Signal</keyword>
<accession>A0A518EMR3</accession>
<dbReference type="PANTHER" id="PTHR35038:SF8">
    <property type="entry name" value="C-TYPE POLYHEME CYTOCHROME OMCC"/>
    <property type="match status" value="1"/>
</dbReference>
<reference evidence="2 3" key="1">
    <citation type="submission" date="2019-02" db="EMBL/GenBank/DDBJ databases">
        <title>Deep-cultivation of Planctomycetes and their phenomic and genomic characterization uncovers novel biology.</title>
        <authorList>
            <person name="Wiegand S."/>
            <person name="Jogler M."/>
            <person name="Boedeker C."/>
            <person name="Pinto D."/>
            <person name="Vollmers J."/>
            <person name="Rivas-Marin E."/>
            <person name="Kohn T."/>
            <person name="Peeters S.H."/>
            <person name="Heuer A."/>
            <person name="Rast P."/>
            <person name="Oberbeckmann S."/>
            <person name="Bunk B."/>
            <person name="Jeske O."/>
            <person name="Meyerdierks A."/>
            <person name="Storesund J.E."/>
            <person name="Kallscheuer N."/>
            <person name="Luecker S."/>
            <person name="Lage O.M."/>
            <person name="Pohl T."/>
            <person name="Merkel B.J."/>
            <person name="Hornburger P."/>
            <person name="Mueller R.-W."/>
            <person name="Bruemmer F."/>
            <person name="Labrenz M."/>
            <person name="Spormann A.M."/>
            <person name="Op den Camp H."/>
            <person name="Overmann J."/>
            <person name="Amann R."/>
            <person name="Jetten M.S.M."/>
            <person name="Mascher T."/>
            <person name="Medema M.H."/>
            <person name="Devos D.P."/>
            <person name="Kaster A.-K."/>
            <person name="Ovreas L."/>
            <person name="Rohde M."/>
            <person name="Galperin M.Y."/>
            <person name="Jogler C."/>
        </authorList>
    </citation>
    <scope>NUCLEOTIDE SEQUENCE [LARGE SCALE GENOMIC DNA]</scope>
    <source>
        <strain evidence="2 3">Poly30</strain>
    </source>
</reference>
<evidence type="ECO:0000256" key="1">
    <source>
        <dbReference type="ARBA" id="ARBA00022729"/>
    </source>
</evidence>
<dbReference type="OrthoDB" id="244457at2"/>
<dbReference type="InterPro" id="IPR036280">
    <property type="entry name" value="Multihaem_cyt_sf"/>
</dbReference>
<protein>
    <submittedName>
        <fullName evidence="2">Uncharacterized protein</fullName>
    </submittedName>
</protein>
<dbReference type="Pfam" id="PF17963">
    <property type="entry name" value="Big_9"/>
    <property type="match status" value="1"/>
</dbReference>
<dbReference type="PANTHER" id="PTHR35038">
    <property type="entry name" value="DISSIMILATORY SULFITE REDUCTASE SIRA"/>
    <property type="match status" value="1"/>
</dbReference>
<keyword evidence="3" id="KW-1185">Reference proteome</keyword>
<dbReference type="EMBL" id="CP036434">
    <property type="protein sequence ID" value="QDV05377.1"/>
    <property type="molecule type" value="Genomic_DNA"/>
</dbReference>
<organism evidence="2 3">
    <name type="scientific">Saltatorellus ferox</name>
    <dbReference type="NCBI Taxonomy" id="2528018"/>
    <lineage>
        <taxon>Bacteria</taxon>
        <taxon>Pseudomonadati</taxon>
        <taxon>Planctomycetota</taxon>
        <taxon>Planctomycetia</taxon>
        <taxon>Planctomycetia incertae sedis</taxon>
        <taxon>Saltatorellus</taxon>
    </lineage>
</organism>
<evidence type="ECO:0000313" key="3">
    <source>
        <dbReference type="Proteomes" id="UP000320390"/>
    </source>
</evidence>
<evidence type="ECO:0000313" key="2">
    <source>
        <dbReference type="EMBL" id="QDV05377.1"/>
    </source>
</evidence>
<dbReference type="RefSeq" id="WP_145194790.1">
    <property type="nucleotide sequence ID" value="NZ_CP036434.1"/>
</dbReference>
<dbReference type="GO" id="GO:0016491">
    <property type="term" value="F:oxidoreductase activity"/>
    <property type="evidence" value="ECO:0007669"/>
    <property type="project" value="TreeGrafter"/>
</dbReference>
<name>A0A518EMR3_9BACT</name>
<dbReference type="Proteomes" id="UP000320390">
    <property type="component" value="Chromosome"/>
</dbReference>
<dbReference type="Gene3D" id="2.60.40.3440">
    <property type="match status" value="1"/>
</dbReference>
<dbReference type="AlphaFoldDB" id="A0A518EMR3"/>
<sequence length="753" mass="79123">MLAPLQSGNQVLAWNDLGMHCVDPDFSLFSILPPYNTVNAQVIVNGDLLDMGGGYTITFESVADANGSINTTSIGKTNFWDYEDDLFGVQLAPDSGLTGTMMPGAANTPQNMQFSAIWNWFQAEGIPMTAIDDAGEHNKYPLVKVVVRNAGGTVIADTVTSVPISAELNCAECHGSGMHPDARPTGGWAHSSNPVRDDRLNILRLHDERHAGDPQFAAALATAGYDSAGLLATAEGGTSILCSRCHGSNALPGTGIAGISALTVAMHRYHGDVTTLTGATMDEVPSRVACYTCHPGAKTKCLRGAMGSAIGPDGQNSMDCQKCHGTMADVGSPARVGWLDQPNCQACHTGDAVTNSGQIRYTDAHLPNGDLRIPASTRFATNPNTPAQGFSLYRFSEGHGGLECSACHGSTHAIYPTSEDNDNAQSMAFQGHVGTIMDCYACHQSLSESQMTMGPHGMHPTTTEWVRDRHGDIAEHGNQAQCQVCHGTDYRGTELSRAGGDRQYQTQFGTKNFWRGYAVSCYDCHDGPNDDDNNSNGAPTVANLTVATPSDTPLAIPLSGTDPNGTNLTLRIVKQPKTGTVAFNGSVATFLPEPGQTGSAQFTYAANDNESWSNLGTVTVNLTEPNCGGTIAPYSFGCAGGGNETPMLEASGCPEPGSMLTLTVSNGMPGANAIFAMGTGFGNRREFGPGCVLRIQPVTQLLPLVLDGSGMATLQVPITAAMSGQLRTMQVFVRAPAGGFPGTFTNALEVHVD</sequence>
<proteinExistence type="predicted"/>
<dbReference type="SUPFAM" id="SSF48695">
    <property type="entry name" value="Multiheme cytochromes"/>
    <property type="match status" value="2"/>
</dbReference>